<evidence type="ECO:0000313" key="3">
    <source>
        <dbReference type="EMBL" id="KAF8393806.1"/>
    </source>
</evidence>
<evidence type="ECO:0000256" key="2">
    <source>
        <dbReference type="SAM" id="Phobius"/>
    </source>
</evidence>
<dbReference type="PANTHER" id="PTHR34124:SF2">
    <property type="entry name" value="F16B3.27 PROTEIN-RELATED"/>
    <property type="match status" value="1"/>
</dbReference>
<evidence type="ECO:0000256" key="1">
    <source>
        <dbReference type="SAM" id="MobiDB-lite"/>
    </source>
</evidence>
<dbReference type="OMA" id="CVVIFCF"/>
<comment type="caution">
    <text evidence="3">The sequence shown here is derived from an EMBL/GenBank/DDBJ whole genome shotgun (WGS) entry which is preliminary data.</text>
</comment>
<protein>
    <submittedName>
        <fullName evidence="3">Uncharacterized protein</fullName>
    </submittedName>
</protein>
<name>A0A834YWC7_TETSI</name>
<dbReference type="PANTHER" id="PTHR34124">
    <property type="entry name" value="F16B3.27 PROTEIN-RELATED"/>
    <property type="match status" value="1"/>
</dbReference>
<dbReference type="EMBL" id="JABCRI010000014">
    <property type="protein sequence ID" value="KAF8393806.1"/>
    <property type="molecule type" value="Genomic_DNA"/>
</dbReference>
<accession>A0A834YWC7</accession>
<feature type="transmembrane region" description="Helical" evidence="2">
    <location>
        <begin position="45"/>
        <end position="71"/>
    </location>
</feature>
<dbReference type="Proteomes" id="UP000655225">
    <property type="component" value="Unassembled WGS sequence"/>
</dbReference>
<keyword evidence="2" id="KW-0812">Transmembrane</keyword>
<dbReference type="OrthoDB" id="1284989at2759"/>
<sequence>MLCSPYGGYSPNGYISRLGLGMIFSRTGDFLGGLKSYVREEDGVVILRLAGGLCVLIFCLEWVALTLAFFLRYYAYVEGDGGSNSMKRSGKVQEEEMNGWSLPFQV</sequence>
<reference evidence="3 4" key="1">
    <citation type="submission" date="2020-04" db="EMBL/GenBank/DDBJ databases">
        <title>Plant Genome Project.</title>
        <authorList>
            <person name="Zhang R.-G."/>
        </authorList>
    </citation>
    <scope>NUCLEOTIDE SEQUENCE [LARGE SCALE GENOMIC DNA]</scope>
    <source>
        <strain evidence="3">YNK0</strain>
        <tissue evidence="3">Leaf</tissue>
    </source>
</reference>
<keyword evidence="2" id="KW-1133">Transmembrane helix</keyword>
<proteinExistence type="predicted"/>
<feature type="region of interest" description="Disordered" evidence="1">
    <location>
        <begin position="80"/>
        <end position="106"/>
    </location>
</feature>
<organism evidence="3 4">
    <name type="scientific">Tetracentron sinense</name>
    <name type="common">Spur-leaf</name>
    <dbReference type="NCBI Taxonomy" id="13715"/>
    <lineage>
        <taxon>Eukaryota</taxon>
        <taxon>Viridiplantae</taxon>
        <taxon>Streptophyta</taxon>
        <taxon>Embryophyta</taxon>
        <taxon>Tracheophyta</taxon>
        <taxon>Spermatophyta</taxon>
        <taxon>Magnoliopsida</taxon>
        <taxon>Trochodendrales</taxon>
        <taxon>Trochodendraceae</taxon>
        <taxon>Tetracentron</taxon>
    </lineage>
</organism>
<keyword evidence="4" id="KW-1185">Reference proteome</keyword>
<gene>
    <name evidence="3" type="ORF">HHK36_020004</name>
</gene>
<evidence type="ECO:0000313" key="4">
    <source>
        <dbReference type="Proteomes" id="UP000655225"/>
    </source>
</evidence>
<dbReference type="AlphaFoldDB" id="A0A834YWC7"/>
<keyword evidence="2" id="KW-0472">Membrane</keyword>